<dbReference type="Proteomes" id="UP000014680">
    <property type="component" value="Unassembled WGS sequence"/>
</dbReference>
<keyword evidence="2" id="KW-1185">Reference proteome</keyword>
<proteinExistence type="predicted"/>
<sequence>MELLVDKAKIASISKRIGLPWYATVAAMEKYQKLCKTTDLTWVDTEDIEIYALFQTCKSLEINVNENTGFFLSDFLNTLQTNDVISEARSSQLNFFITSSELAISQLTNFDFIVRDLSVSLSKLSASSIQELLTTLDMQKFSTTLELLFLNDTTVFSDNEILLGVLNHMLQYSYSQKTKKDIAFLLSKNSTNTFLFSQISGLINTVVPQSQSLPDFELSAAESRPEIARFFVSYPSTCTGSLTSMGKIENLLRADADREIIVCNYVLFEFLLTDKKVEVWCRKGGVELVDFSFCHKPYVSHSFYFVDDITNFMENARCVVQTDDFVRTCKNYIVVQNESVSLSEEQKSEFKKCVEEQYQIKKSFFMKDAILRDEVKVQFLKFSLGRDHFTKLIQSLF</sequence>
<dbReference type="VEuPathDB" id="AmoebaDB:EIN_132310"/>
<reference evidence="1 2" key="1">
    <citation type="submission" date="2012-10" db="EMBL/GenBank/DDBJ databases">
        <authorList>
            <person name="Zafar N."/>
            <person name="Inman J."/>
            <person name="Hall N."/>
            <person name="Lorenzi H."/>
            <person name="Caler E."/>
        </authorList>
    </citation>
    <scope>NUCLEOTIDE SEQUENCE [LARGE SCALE GENOMIC DNA]</scope>
    <source>
        <strain evidence="1 2">IP1</strain>
    </source>
</reference>
<dbReference type="RefSeq" id="XP_004261123.1">
    <property type="nucleotide sequence ID" value="XM_004261075.1"/>
</dbReference>
<name>A0A0A1UD41_ENTIV</name>
<accession>A0A0A1UD41</accession>
<dbReference type="EMBL" id="KB206244">
    <property type="protein sequence ID" value="ELP94352.1"/>
    <property type="molecule type" value="Genomic_DNA"/>
</dbReference>
<evidence type="ECO:0000313" key="2">
    <source>
        <dbReference type="Proteomes" id="UP000014680"/>
    </source>
</evidence>
<organism evidence="1 2">
    <name type="scientific">Entamoeba invadens IP1</name>
    <dbReference type="NCBI Taxonomy" id="370355"/>
    <lineage>
        <taxon>Eukaryota</taxon>
        <taxon>Amoebozoa</taxon>
        <taxon>Evosea</taxon>
        <taxon>Archamoebae</taxon>
        <taxon>Mastigamoebida</taxon>
        <taxon>Entamoebidae</taxon>
        <taxon>Entamoeba</taxon>
    </lineage>
</organism>
<evidence type="ECO:0000313" key="1">
    <source>
        <dbReference type="EMBL" id="ELP94352.1"/>
    </source>
</evidence>
<gene>
    <name evidence="1" type="ORF">EIN_132310</name>
</gene>
<dbReference type="GeneID" id="14893308"/>
<dbReference type="KEGG" id="eiv:EIN_132310"/>
<protein>
    <submittedName>
        <fullName evidence="1">Uncharacterized protein</fullName>
    </submittedName>
</protein>
<dbReference type="AlphaFoldDB" id="A0A0A1UD41"/>